<evidence type="ECO:0000313" key="2">
    <source>
        <dbReference type="EMBL" id="KST68011.1"/>
    </source>
</evidence>
<dbReference type="Proteomes" id="UP000053372">
    <property type="component" value="Unassembled WGS sequence"/>
</dbReference>
<feature type="region of interest" description="Disordered" evidence="1">
    <location>
        <begin position="603"/>
        <end position="628"/>
    </location>
</feature>
<reference evidence="2 4" key="1">
    <citation type="journal article" date="2015" name="Genome Announc.">
        <title>Draft Genome of the Euendolithic (true boring) Cyanobacterium Mastigocoleus testarum strain BC008.</title>
        <authorList>
            <person name="Guida B.S."/>
            <person name="Garcia-Pichel F."/>
        </authorList>
    </citation>
    <scope>NUCLEOTIDE SEQUENCE [LARGE SCALE GENOMIC DNA]</scope>
    <source>
        <strain evidence="2 4">BC008</strain>
    </source>
</reference>
<dbReference type="PANTHER" id="PTHR30121">
    <property type="entry name" value="UNCHARACTERIZED PROTEIN YJGR-RELATED"/>
    <property type="match status" value="1"/>
</dbReference>
<dbReference type="Gene3D" id="3.40.50.300">
    <property type="entry name" value="P-loop containing nucleotide triphosphate hydrolases"/>
    <property type="match status" value="1"/>
</dbReference>
<dbReference type="PANTHER" id="PTHR30121:SF6">
    <property type="entry name" value="SLR6007 PROTEIN"/>
    <property type="match status" value="1"/>
</dbReference>
<evidence type="ECO:0008006" key="5">
    <source>
        <dbReference type="Google" id="ProtNLM"/>
    </source>
</evidence>
<dbReference type="InterPro" id="IPR027417">
    <property type="entry name" value="P-loop_NTPase"/>
</dbReference>
<feature type="region of interest" description="Disordered" evidence="1">
    <location>
        <begin position="1"/>
        <end position="63"/>
    </location>
</feature>
<comment type="caution">
    <text evidence="2">The sequence shown here is derived from an EMBL/GenBank/DDBJ whole genome shotgun (WGS) entry which is preliminary data.</text>
</comment>
<sequence>MSDEVLTPEFDINGNGSHGNSSHRNISQTNNAEEINLSSSTPGTGAKIIGKVASPPHKESTSEEFHFWVRRDELVEKTQIVRTESHVGGKVINFYAIVEEVYRQSRKKDIGEEFDAFDGDVDYKPEFRSEGVTFATATILRTEPPVLAPPLEQSSVFLGDENDARRAYRADEIDNSLAVGSIKNGGSAIAGPGMIDLDYLLGINGGHMNVNGVAGRGTKSSFLLFVIYQLLRKARRRAEEYPSDPNPLIVVPIILNVKGYDLFHINRWSNKYKPEEHRTDWQILGVEEPRPFENASFFAPQIPSGDTAVTTGCRSKVQSYSWSLSNIIEKGLFSYLFADDDSVNDNFRALVLDLEAHLTDEKLEKDGSVTRSLRSQSSNLPRTFQELLDWVSDKGNRDQLSPDHHRATWSKLRRKLFLLVNEANGILRRNDQKGNPLDLGKRQTTDPMVVDLNALTRIPSLQRFVVATILQQLINERTGTNRVEGLVYLIALDELNRFAPRGSKDPITRLIETVAAEMRSQGIILLGAQQQASKVSEKVIENASIRVIGRSGSLELSQSIWRFLSKSNQRKAAELTVSEKMVIQDNEPMHVRVPLPPWAMNPQEATGNPAIDVEATSVEEDDDDIATF</sequence>
<feature type="compositionally biased region" description="Polar residues" evidence="1">
    <location>
        <begin position="14"/>
        <end position="43"/>
    </location>
</feature>
<dbReference type="EMBL" id="LMTZ01000066">
    <property type="protein sequence ID" value="KST68364.1"/>
    <property type="molecule type" value="Genomic_DNA"/>
</dbReference>
<evidence type="ECO:0000313" key="3">
    <source>
        <dbReference type="EMBL" id="KST68364.1"/>
    </source>
</evidence>
<dbReference type="RefSeq" id="WP_027843491.1">
    <property type="nucleotide sequence ID" value="NZ_LMTZ01000066.1"/>
</dbReference>
<protein>
    <recommendedName>
        <fullName evidence="5">ATP-binding protein</fullName>
    </recommendedName>
</protein>
<dbReference type="InterPro" id="IPR051162">
    <property type="entry name" value="T4SS_component"/>
</dbReference>
<dbReference type="OrthoDB" id="5240402at2"/>
<dbReference type="EMBL" id="LMTZ01000083">
    <property type="protein sequence ID" value="KST68011.1"/>
    <property type="molecule type" value="Genomic_DNA"/>
</dbReference>
<dbReference type="SUPFAM" id="SSF52540">
    <property type="entry name" value="P-loop containing nucleoside triphosphate hydrolases"/>
    <property type="match status" value="1"/>
</dbReference>
<accession>A0A0V7ZU78</accession>
<proteinExistence type="predicted"/>
<evidence type="ECO:0000256" key="1">
    <source>
        <dbReference type="SAM" id="MobiDB-lite"/>
    </source>
</evidence>
<dbReference type="AlphaFoldDB" id="A0A0V7ZU78"/>
<organism evidence="2 4">
    <name type="scientific">Mastigocoleus testarum BC008</name>
    <dbReference type="NCBI Taxonomy" id="371196"/>
    <lineage>
        <taxon>Bacteria</taxon>
        <taxon>Bacillati</taxon>
        <taxon>Cyanobacteriota</taxon>
        <taxon>Cyanophyceae</taxon>
        <taxon>Nostocales</taxon>
        <taxon>Hapalosiphonaceae</taxon>
        <taxon>Mastigocoleus</taxon>
    </lineage>
</organism>
<evidence type="ECO:0000313" key="4">
    <source>
        <dbReference type="Proteomes" id="UP000053372"/>
    </source>
</evidence>
<name>A0A0V7ZU78_9CYAN</name>
<gene>
    <name evidence="2" type="ORF">BC008_32015</name>
    <name evidence="3" type="ORF">BC008_33110</name>
</gene>
<keyword evidence="4" id="KW-1185">Reference proteome</keyword>
<feature type="compositionally biased region" description="Acidic residues" evidence="1">
    <location>
        <begin position="617"/>
        <end position="628"/>
    </location>
</feature>